<evidence type="ECO:0000256" key="1">
    <source>
        <dbReference type="ARBA" id="ARBA00005417"/>
    </source>
</evidence>
<dbReference type="Gene3D" id="3.40.50.300">
    <property type="entry name" value="P-loop containing nucleotide triphosphate hydrolases"/>
    <property type="match status" value="1"/>
</dbReference>
<dbReference type="EMBL" id="CP159872">
    <property type="protein sequence ID" value="XCM83847.1"/>
    <property type="molecule type" value="Genomic_DNA"/>
</dbReference>
<dbReference type="KEGG" id="kcm:ABWK59_00590"/>
<comment type="similarity">
    <text evidence="1">Belongs to the ABC transporter superfamily.</text>
</comment>
<dbReference type="GO" id="GO:0005524">
    <property type="term" value="F:ATP binding"/>
    <property type="evidence" value="ECO:0007669"/>
    <property type="project" value="UniProtKB-KW"/>
</dbReference>
<dbReference type="InterPro" id="IPR003439">
    <property type="entry name" value="ABC_transporter-like_ATP-bd"/>
</dbReference>
<proteinExistence type="inferred from homology"/>
<gene>
    <name evidence="4" type="ORF">ABWK59_00590</name>
</gene>
<dbReference type="GO" id="GO:0016887">
    <property type="term" value="F:ATP hydrolysis activity"/>
    <property type="evidence" value="ECO:0007669"/>
    <property type="project" value="InterPro"/>
</dbReference>
<keyword evidence="4" id="KW-0067">ATP-binding</keyword>
<reference evidence="4" key="1">
    <citation type="submission" date="2024-06" db="EMBL/GenBank/DDBJ databases">
        <title>The genome sequences of Kitasatospora sp. strain HUAS MG31.</title>
        <authorList>
            <person name="Mo P."/>
        </authorList>
    </citation>
    <scope>NUCLEOTIDE SEQUENCE</scope>
    <source>
        <strain evidence="4">HUAS MG31</strain>
    </source>
</reference>
<name>A0AAU8K8S9_9ACTN</name>
<evidence type="ECO:0000256" key="2">
    <source>
        <dbReference type="ARBA" id="ARBA00022448"/>
    </source>
</evidence>
<dbReference type="PANTHER" id="PTHR43335">
    <property type="entry name" value="ABC TRANSPORTER, ATP-BINDING PROTEIN"/>
    <property type="match status" value="1"/>
</dbReference>
<feature type="domain" description="ABC transporter" evidence="3">
    <location>
        <begin position="4"/>
        <end position="75"/>
    </location>
</feature>
<evidence type="ECO:0000259" key="3">
    <source>
        <dbReference type="Pfam" id="PF00005"/>
    </source>
</evidence>
<sequence length="88" mass="9284">MDGRDLSVKQGEIFVFLGPNGAGKSTTIRLLLNLIRPTAGSARIRGIPVADVERALTHVSYVSGDVALWPQLTVRGVAGEFAAPTGRP</sequence>
<keyword evidence="2" id="KW-0813">Transport</keyword>
<dbReference type="AlphaFoldDB" id="A0AAU8K8S9"/>
<protein>
    <submittedName>
        <fullName evidence="4">ATP-binding cassette domain-containing protein</fullName>
    </submittedName>
</protein>
<accession>A0AAU8K8S9</accession>
<organism evidence="4">
    <name type="scientific">Kitasatospora camelliae</name>
    <dbReference type="NCBI Taxonomy" id="3156397"/>
    <lineage>
        <taxon>Bacteria</taxon>
        <taxon>Bacillati</taxon>
        <taxon>Actinomycetota</taxon>
        <taxon>Actinomycetes</taxon>
        <taxon>Kitasatosporales</taxon>
        <taxon>Streptomycetaceae</taxon>
        <taxon>Kitasatospora</taxon>
    </lineage>
</organism>
<dbReference type="InterPro" id="IPR027417">
    <property type="entry name" value="P-loop_NTPase"/>
</dbReference>
<dbReference type="Pfam" id="PF00005">
    <property type="entry name" value="ABC_tran"/>
    <property type="match status" value="1"/>
</dbReference>
<keyword evidence="4" id="KW-0547">Nucleotide-binding</keyword>
<dbReference type="SUPFAM" id="SSF52540">
    <property type="entry name" value="P-loop containing nucleoside triphosphate hydrolases"/>
    <property type="match status" value="1"/>
</dbReference>
<dbReference type="RefSeq" id="WP_354644787.1">
    <property type="nucleotide sequence ID" value="NZ_CP159872.1"/>
</dbReference>
<evidence type="ECO:0000313" key="4">
    <source>
        <dbReference type="EMBL" id="XCM83847.1"/>
    </source>
</evidence>
<dbReference type="PANTHER" id="PTHR43335:SF4">
    <property type="entry name" value="ABC TRANSPORTER, ATP-BINDING PROTEIN"/>
    <property type="match status" value="1"/>
</dbReference>